<reference evidence="2" key="2">
    <citation type="submission" date="2021-08" db="EMBL/GenBank/DDBJ databases">
        <authorList>
            <person name="Tani A."/>
            <person name="Ola A."/>
            <person name="Ogura Y."/>
            <person name="Katsura K."/>
            <person name="Hayashi T."/>
        </authorList>
    </citation>
    <scope>NUCLEOTIDE SEQUENCE</scope>
    <source>
        <strain evidence="2">KCTC 52305</strain>
    </source>
</reference>
<dbReference type="Proteomes" id="UP001055167">
    <property type="component" value="Unassembled WGS sequence"/>
</dbReference>
<keyword evidence="1" id="KW-0812">Transmembrane</keyword>
<proteinExistence type="predicted"/>
<keyword evidence="1" id="KW-0472">Membrane</keyword>
<name>A0ABQ4RAC7_9HYPH</name>
<protein>
    <recommendedName>
        <fullName evidence="4">Phage holin family protein</fullName>
    </recommendedName>
</protein>
<dbReference type="Pfam" id="PF07332">
    <property type="entry name" value="Phage_holin_3_6"/>
    <property type="match status" value="1"/>
</dbReference>
<gene>
    <name evidence="2" type="ORF">OPKNFCMD_6512</name>
</gene>
<feature type="transmembrane region" description="Helical" evidence="1">
    <location>
        <begin position="42"/>
        <end position="68"/>
    </location>
</feature>
<organism evidence="2 3">
    <name type="scientific">Methylobacterium crusticola</name>
    <dbReference type="NCBI Taxonomy" id="1697972"/>
    <lineage>
        <taxon>Bacteria</taxon>
        <taxon>Pseudomonadati</taxon>
        <taxon>Pseudomonadota</taxon>
        <taxon>Alphaproteobacteria</taxon>
        <taxon>Hyphomicrobiales</taxon>
        <taxon>Methylobacteriaceae</taxon>
        <taxon>Methylobacterium</taxon>
    </lineage>
</organism>
<evidence type="ECO:0000256" key="1">
    <source>
        <dbReference type="SAM" id="Phobius"/>
    </source>
</evidence>
<evidence type="ECO:0000313" key="3">
    <source>
        <dbReference type="Proteomes" id="UP001055167"/>
    </source>
</evidence>
<accession>A0ABQ4RAC7</accession>
<feature type="transmembrane region" description="Helical" evidence="1">
    <location>
        <begin position="80"/>
        <end position="101"/>
    </location>
</feature>
<sequence>MDRARDVSTIKLLVQAVQQATDLATKQLYLLQLEIDGIARTVGLLCSSFGGALVMVCCGGFMFLVALVKLLAWLTGSEGLAAVIVAAPFVVAAAGLAAWGLRRMFSVGA</sequence>
<dbReference type="EMBL" id="BPQH01000036">
    <property type="protein sequence ID" value="GJD53734.1"/>
    <property type="molecule type" value="Genomic_DNA"/>
</dbReference>
<dbReference type="InterPro" id="IPR009937">
    <property type="entry name" value="Phage_holin_3_6"/>
</dbReference>
<keyword evidence="1" id="KW-1133">Transmembrane helix</keyword>
<evidence type="ECO:0008006" key="4">
    <source>
        <dbReference type="Google" id="ProtNLM"/>
    </source>
</evidence>
<keyword evidence="3" id="KW-1185">Reference proteome</keyword>
<reference evidence="2" key="1">
    <citation type="journal article" date="2021" name="Front. Microbiol.">
        <title>Comprehensive Comparative Genomics and Phenotyping of Methylobacterium Species.</title>
        <authorList>
            <person name="Alessa O."/>
            <person name="Ogura Y."/>
            <person name="Fujitani Y."/>
            <person name="Takami H."/>
            <person name="Hayashi T."/>
            <person name="Sahin N."/>
            <person name="Tani A."/>
        </authorList>
    </citation>
    <scope>NUCLEOTIDE SEQUENCE</scope>
    <source>
        <strain evidence="2">KCTC 52305</strain>
    </source>
</reference>
<comment type="caution">
    <text evidence="2">The sequence shown here is derived from an EMBL/GenBank/DDBJ whole genome shotgun (WGS) entry which is preliminary data.</text>
</comment>
<evidence type="ECO:0000313" key="2">
    <source>
        <dbReference type="EMBL" id="GJD53734.1"/>
    </source>
</evidence>